<reference evidence="2 3" key="1">
    <citation type="submission" date="2024-08" db="EMBL/GenBank/DDBJ databases">
        <authorList>
            <person name="Cucini C."/>
            <person name="Frati F."/>
        </authorList>
    </citation>
    <scope>NUCLEOTIDE SEQUENCE [LARGE SCALE GENOMIC DNA]</scope>
</reference>
<protein>
    <submittedName>
        <fullName evidence="2">Uncharacterized protein</fullName>
    </submittedName>
</protein>
<evidence type="ECO:0000256" key="1">
    <source>
        <dbReference type="SAM" id="Phobius"/>
    </source>
</evidence>
<proteinExistence type="predicted"/>
<accession>A0ABP1RQ06</accession>
<keyword evidence="1" id="KW-0472">Membrane</keyword>
<keyword evidence="3" id="KW-1185">Reference proteome</keyword>
<keyword evidence="1" id="KW-1133">Transmembrane helix</keyword>
<sequence length="305" mass="35520">MATVLTTEYLGENITNISAPIEAQNIDSFEELFNSNFTIYSPINNNERVTIIFKLIKDAGNLGHLIYNTFSASFEKTDNWDYQSIFSKLLWKNGARYNYSDEYIQKILNEKEVNVTRKTVEDVESRVNEDHIFAMISKCRTQAYVDTFENIQRLKLRLTEKFPHHKIAMSKQPFDEMYENWELHNVPFSANIILRRSHSLFQSGLIHWWSSWAFRVSSWNVTAGAARNSVFQAVSLQGNIQVLFYLYLGMIGFPVIIFALEVGKLALATKTPKSRRLFQTVKDVLRPWNLKIQLNYFNRTVTLNS</sequence>
<evidence type="ECO:0000313" key="3">
    <source>
        <dbReference type="Proteomes" id="UP001642540"/>
    </source>
</evidence>
<name>A0ABP1RQ06_9HEXA</name>
<gene>
    <name evidence="2" type="ORF">ODALV1_LOCUS24793</name>
</gene>
<organism evidence="2 3">
    <name type="scientific">Orchesella dallaii</name>
    <dbReference type="NCBI Taxonomy" id="48710"/>
    <lineage>
        <taxon>Eukaryota</taxon>
        <taxon>Metazoa</taxon>
        <taxon>Ecdysozoa</taxon>
        <taxon>Arthropoda</taxon>
        <taxon>Hexapoda</taxon>
        <taxon>Collembola</taxon>
        <taxon>Entomobryomorpha</taxon>
        <taxon>Entomobryoidea</taxon>
        <taxon>Orchesellidae</taxon>
        <taxon>Orchesellinae</taxon>
        <taxon>Orchesella</taxon>
    </lineage>
</organism>
<dbReference type="Proteomes" id="UP001642540">
    <property type="component" value="Unassembled WGS sequence"/>
</dbReference>
<evidence type="ECO:0000313" key="2">
    <source>
        <dbReference type="EMBL" id="CAL8132856.1"/>
    </source>
</evidence>
<dbReference type="EMBL" id="CAXLJM020000094">
    <property type="protein sequence ID" value="CAL8132856.1"/>
    <property type="molecule type" value="Genomic_DNA"/>
</dbReference>
<keyword evidence="1" id="KW-0812">Transmembrane</keyword>
<comment type="caution">
    <text evidence="2">The sequence shown here is derived from an EMBL/GenBank/DDBJ whole genome shotgun (WGS) entry which is preliminary data.</text>
</comment>
<feature type="transmembrane region" description="Helical" evidence="1">
    <location>
        <begin position="244"/>
        <end position="267"/>
    </location>
</feature>